<dbReference type="RefSeq" id="WP_175349931.1">
    <property type="nucleotide sequence ID" value="NZ_BAAAWQ010000001.1"/>
</dbReference>
<gene>
    <name evidence="1" type="ORF">FHW23_003456</name>
    <name evidence="2" type="ORF">HP507_00490</name>
</gene>
<reference evidence="1 4" key="2">
    <citation type="submission" date="2020-07" db="EMBL/GenBank/DDBJ databases">
        <title>Above-ground endophytic microbial communities from plants in different locations in the United States.</title>
        <authorList>
            <person name="Frank C."/>
        </authorList>
    </citation>
    <scope>NUCLEOTIDE SEQUENCE [LARGE SCALE GENOMIC DNA]</scope>
    <source>
        <strain evidence="1 4">WPL5_2</strain>
    </source>
</reference>
<dbReference type="Proteomes" id="UP000590225">
    <property type="component" value="Unassembled WGS sequence"/>
</dbReference>
<proteinExistence type="predicted"/>
<protein>
    <submittedName>
        <fullName evidence="1">Uncharacterized protein</fullName>
    </submittedName>
</protein>
<organism evidence="1 4">
    <name type="scientific">Curtobacterium pusillum</name>
    <dbReference type="NCBI Taxonomy" id="69373"/>
    <lineage>
        <taxon>Bacteria</taxon>
        <taxon>Bacillati</taxon>
        <taxon>Actinomycetota</taxon>
        <taxon>Actinomycetes</taxon>
        <taxon>Micrococcales</taxon>
        <taxon>Microbacteriaceae</taxon>
        <taxon>Curtobacterium</taxon>
    </lineage>
</organism>
<evidence type="ECO:0000313" key="2">
    <source>
        <dbReference type="EMBL" id="NUU12331.1"/>
    </source>
</evidence>
<dbReference type="EMBL" id="JACGXP010000009">
    <property type="protein sequence ID" value="MBA8992168.1"/>
    <property type="molecule type" value="Genomic_DNA"/>
</dbReference>
<evidence type="ECO:0000313" key="1">
    <source>
        <dbReference type="EMBL" id="MBA8992168.1"/>
    </source>
</evidence>
<evidence type="ECO:0000313" key="3">
    <source>
        <dbReference type="Proteomes" id="UP000573001"/>
    </source>
</evidence>
<comment type="caution">
    <text evidence="1">The sequence shown here is derived from an EMBL/GenBank/DDBJ whole genome shotgun (WGS) entry which is preliminary data.</text>
</comment>
<dbReference type="AlphaFoldDB" id="A0AAW3TCR2"/>
<sequence length="52" mass="5217">MHTITTRALTASAALKVNLPSEGFIIGNIASASDGVSSSTLINSAQNDQGGK</sequence>
<dbReference type="Proteomes" id="UP000573001">
    <property type="component" value="Unassembled WGS sequence"/>
</dbReference>
<evidence type="ECO:0000313" key="4">
    <source>
        <dbReference type="Proteomes" id="UP000590225"/>
    </source>
</evidence>
<reference evidence="2 3" key="1">
    <citation type="submission" date="2020-05" db="EMBL/GenBank/DDBJ databases">
        <title>Genome Sequencing of Type Strains.</title>
        <authorList>
            <person name="Lemaire J.F."/>
            <person name="Inderbitzin P."/>
            <person name="Gregorio O.A."/>
            <person name="Collins S.B."/>
            <person name="Wespe N."/>
            <person name="Knight-Connoni V."/>
        </authorList>
    </citation>
    <scope>NUCLEOTIDE SEQUENCE [LARGE SCALE GENOMIC DNA]</scope>
    <source>
        <strain evidence="2 3">ATCC 19096</strain>
    </source>
</reference>
<name>A0AAW3TCR2_9MICO</name>
<keyword evidence="3" id="KW-1185">Reference proteome</keyword>
<dbReference type="EMBL" id="JABMCE010000026">
    <property type="protein sequence ID" value="NUU12331.1"/>
    <property type="molecule type" value="Genomic_DNA"/>
</dbReference>
<accession>A0AAW3TCR2</accession>